<dbReference type="InterPro" id="IPR036320">
    <property type="entry name" value="Glycosyl_Trfase_fam3_N_dom_sf"/>
</dbReference>
<dbReference type="InterPro" id="IPR013102">
    <property type="entry name" value="PYNP_C"/>
</dbReference>
<dbReference type="Gene3D" id="1.20.970.50">
    <property type="match status" value="1"/>
</dbReference>
<evidence type="ECO:0000256" key="4">
    <source>
        <dbReference type="HAMAP-Rule" id="MF_00703"/>
    </source>
</evidence>
<dbReference type="Proteomes" id="UP000249700">
    <property type="component" value="Unassembled WGS sequence"/>
</dbReference>
<dbReference type="SUPFAM" id="SSF52418">
    <property type="entry name" value="Nucleoside phosphorylase/phosphoribosyltransferase catalytic domain"/>
    <property type="match status" value="1"/>
</dbReference>
<comment type="caution">
    <text evidence="7">The sequence shown here is derived from an EMBL/GenBank/DDBJ whole genome shotgun (WGS) entry which is preliminary data.</text>
</comment>
<gene>
    <name evidence="7" type="ORF">BCL93_101199</name>
</gene>
<organism evidence="7 8">
    <name type="scientific">Onishia taeanensis</name>
    <dbReference type="NCBI Taxonomy" id="284577"/>
    <lineage>
        <taxon>Bacteria</taxon>
        <taxon>Pseudomonadati</taxon>
        <taxon>Pseudomonadota</taxon>
        <taxon>Gammaproteobacteria</taxon>
        <taxon>Oceanospirillales</taxon>
        <taxon>Halomonadaceae</taxon>
        <taxon>Onishia</taxon>
    </lineage>
</organism>
<name>A0A328XVS5_9GAMM</name>
<dbReference type="InterPro" id="IPR028579">
    <property type="entry name" value="Thym_Pase_Put"/>
</dbReference>
<feature type="domain" description="Pyrimidine nucleoside phosphorylase C-terminal" evidence="6">
    <location>
        <begin position="470"/>
        <end position="537"/>
    </location>
</feature>
<dbReference type="PANTHER" id="PTHR10515">
    <property type="entry name" value="THYMIDINE PHOSPHORYLASE"/>
    <property type="match status" value="1"/>
</dbReference>
<dbReference type="HAMAP" id="MF_00703">
    <property type="entry name" value="Thymid_phosp_2"/>
    <property type="match status" value="1"/>
</dbReference>
<dbReference type="SUPFAM" id="SSF47648">
    <property type="entry name" value="Nucleoside phosphorylase/phosphoribosyltransferase N-terminal domain"/>
    <property type="match status" value="1"/>
</dbReference>
<dbReference type="InterPro" id="IPR013466">
    <property type="entry name" value="Thymidine/AMP_Pase"/>
</dbReference>
<dbReference type="NCBIfam" id="NF003338">
    <property type="entry name" value="PRK04350.1"/>
    <property type="match status" value="1"/>
</dbReference>
<dbReference type="RefSeq" id="WP_112053248.1">
    <property type="nucleotide sequence ID" value="NZ_QLSX01000001.1"/>
</dbReference>
<dbReference type="InterPro" id="IPR036566">
    <property type="entry name" value="PYNP-like_C_sf"/>
</dbReference>
<dbReference type="Gene3D" id="3.40.1030.10">
    <property type="entry name" value="Nucleoside phosphorylase/phosphoribosyltransferase catalytic domain"/>
    <property type="match status" value="1"/>
</dbReference>
<keyword evidence="2 4" id="KW-0808">Transferase</keyword>
<evidence type="ECO:0000313" key="8">
    <source>
        <dbReference type="Proteomes" id="UP000249700"/>
    </source>
</evidence>
<dbReference type="SMART" id="SM00941">
    <property type="entry name" value="PYNP_C"/>
    <property type="match status" value="1"/>
</dbReference>
<dbReference type="SUPFAM" id="SSF54680">
    <property type="entry name" value="Pyrimidine nucleoside phosphorylase C-terminal domain"/>
    <property type="match status" value="1"/>
</dbReference>
<proteinExistence type="inferred from homology"/>
<dbReference type="PROSITE" id="PS00647">
    <property type="entry name" value="THYMID_PHOSPHORYLASE"/>
    <property type="match status" value="1"/>
</dbReference>
<dbReference type="InterPro" id="IPR000312">
    <property type="entry name" value="Glycosyl_Trfase_fam3"/>
</dbReference>
<sequence>MTQNSGPGTPNRPGIPSTSPGAEAGRDSVQGAQHLDDETLTPLLLRRVGIDTYRENVAYLHRDCGHYRAEGFQALSKVEVRTNGHRILASLNVVDDPAIVACHQLGLSEDAFKALGEAEGHPVSISQAEPPASIPALHRKIAGERLSRQDFKNIIRDIAELRYSKIELTAFLVACSQGELDREEVFYLSDAMCQVGRRLDWHEHPVVDKHCIGGIPGNRTSMLVVPIVAAHGLLCPKTSSRAITSPSGTADTMEVLAKVDLPFHTLEEIVRTHRGCLAWGGTSELSPADDVLIAVERPLYLDSAGQMVASILSKKVAAGSTHLLLDLPVGPHAKVRTMSEARRLRKLFEFVAGRMGLVLDVVITDGSQPIGRGIGPVLEARDVMRVLTHHPDAPNDLRQKALRLAGRMLEFDPDVRGGDGFGIARDILDSGRALEKMQAIICAQGEMPFDLENPPLAPHSFEVMATKAGVVTGIDNLKLARIARMAGAPKPAGAGVDLLTRIGDTVEVGQPLYRVYAAYHAEMAFARQSCERDNAFSIGFADEITRLNVEF</sequence>
<dbReference type="GO" id="GO:0004645">
    <property type="term" value="F:1,4-alpha-oligoglucan phosphorylase activity"/>
    <property type="evidence" value="ECO:0007669"/>
    <property type="project" value="InterPro"/>
</dbReference>
<dbReference type="GO" id="GO:0006213">
    <property type="term" value="P:pyrimidine nucleoside metabolic process"/>
    <property type="evidence" value="ECO:0007669"/>
    <property type="project" value="InterPro"/>
</dbReference>
<reference evidence="7 8" key="1">
    <citation type="submission" date="2018-06" db="EMBL/GenBank/DDBJ databases">
        <title>Comparative analysis of microorganisms from saline springs in Andes Mountain Range, Colombia.</title>
        <authorList>
            <person name="Rubin E."/>
        </authorList>
    </citation>
    <scope>NUCLEOTIDE SEQUENCE [LARGE SCALE GENOMIC DNA]</scope>
    <source>
        <strain evidence="7 8">USBA-857</strain>
    </source>
</reference>
<dbReference type="GO" id="GO:0009032">
    <property type="term" value="F:thymidine phosphorylase activity"/>
    <property type="evidence" value="ECO:0007669"/>
    <property type="project" value="UniProtKB-UniRule"/>
</dbReference>
<dbReference type="InterPro" id="IPR017872">
    <property type="entry name" value="Pyrmidine_PPase_CS"/>
</dbReference>
<protein>
    <recommendedName>
        <fullName evidence="4">Putative thymidine phosphorylase</fullName>
        <ecNumber evidence="4">2.4.2.4</ecNumber>
    </recommendedName>
    <alternativeName>
        <fullName evidence="4">TdRPase</fullName>
    </alternativeName>
</protein>
<evidence type="ECO:0000313" key="7">
    <source>
        <dbReference type="EMBL" id="RAR64380.1"/>
    </source>
</evidence>
<comment type="catalytic activity">
    <reaction evidence="3 4">
        <text>thymidine + phosphate = 2-deoxy-alpha-D-ribose 1-phosphate + thymine</text>
        <dbReference type="Rhea" id="RHEA:16037"/>
        <dbReference type="ChEBI" id="CHEBI:17748"/>
        <dbReference type="ChEBI" id="CHEBI:17821"/>
        <dbReference type="ChEBI" id="CHEBI:43474"/>
        <dbReference type="ChEBI" id="CHEBI:57259"/>
        <dbReference type="EC" id="2.4.2.4"/>
    </reaction>
</comment>
<dbReference type="OrthoDB" id="341217at2"/>
<evidence type="ECO:0000256" key="2">
    <source>
        <dbReference type="ARBA" id="ARBA00022679"/>
    </source>
</evidence>
<comment type="similarity">
    <text evidence="4">Belongs to the thymidine/pyrimidine-nucleoside phosphorylase family. Type 2 subfamily.</text>
</comment>
<dbReference type="AlphaFoldDB" id="A0A328XVS5"/>
<dbReference type="NCBIfam" id="TIGR02645">
    <property type="entry name" value="ARCH_P_rylase"/>
    <property type="match status" value="1"/>
</dbReference>
<dbReference type="Pfam" id="PF00591">
    <property type="entry name" value="Glycos_transf_3"/>
    <property type="match status" value="1"/>
</dbReference>
<dbReference type="Pfam" id="PF02885">
    <property type="entry name" value="Glycos_trans_3N"/>
    <property type="match status" value="1"/>
</dbReference>
<dbReference type="Pfam" id="PF07831">
    <property type="entry name" value="PYNP_C"/>
    <property type="match status" value="1"/>
</dbReference>
<dbReference type="EMBL" id="QLSX01000001">
    <property type="protein sequence ID" value="RAR64380.1"/>
    <property type="molecule type" value="Genomic_DNA"/>
</dbReference>
<evidence type="ECO:0000256" key="5">
    <source>
        <dbReference type="SAM" id="MobiDB-lite"/>
    </source>
</evidence>
<accession>A0A328XVS5</accession>
<dbReference type="PANTHER" id="PTHR10515:SF0">
    <property type="entry name" value="THYMIDINE PHOSPHORYLASE"/>
    <property type="match status" value="1"/>
</dbReference>
<dbReference type="GO" id="GO:0005829">
    <property type="term" value="C:cytosol"/>
    <property type="evidence" value="ECO:0007669"/>
    <property type="project" value="TreeGrafter"/>
</dbReference>
<dbReference type="GO" id="GO:0006206">
    <property type="term" value="P:pyrimidine nucleobase metabolic process"/>
    <property type="evidence" value="ECO:0007669"/>
    <property type="project" value="InterPro"/>
</dbReference>
<evidence type="ECO:0000256" key="1">
    <source>
        <dbReference type="ARBA" id="ARBA00022676"/>
    </source>
</evidence>
<dbReference type="InterPro" id="IPR000053">
    <property type="entry name" value="Thymidine/pyrmidine_PPase"/>
</dbReference>
<feature type="region of interest" description="Disordered" evidence="5">
    <location>
        <begin position="1"/>
        <end position="35"/>
    </location>
</feature>
<evidence type="ECO:0000259" key="6">
    <source>
        <dbReference type="SMART" id="SM00941"/>
    </source>
</evidence>
<dbReference type="InterPro" id="IPR035902">
    <property type="entry name" value="Nuc_phospho_transferase"/>
</dbReference>
<dbReference type="InterPro" id="IPR017459">
    <property type="entry name" value="Glycosyl_Trfase_fam3_N_dom"/>
</dbReference>
<keyword evidence="1 4" id="KW-0328">Glycosyltransferase</keyword>
<evidence type="ECO:0000256" key="3">
    <source>
        <dbReference type="ARBA" id="ARBA00048550"/>
    </source>
</evidence>
<dbReference type="EC" id="2.4.2.4" evidence="4"/>
<dbReference type="Gene3D" id="3.90.1170.30">
    <property type="entry name" value="Pyrimidine nucleoside phosphorylase-like, C-terminal domain"/>
    <property type="match status" value="1"/>
</dbReference>